<evidence type="ECO:0000256" key="1">
    <source>
        <dbReference type="SAM" id="MobiDB-lite"/>
    </source>
</evidence>
<name>S8BUB5_DACHA</name>
<feature type="region of interest" description="Disordered" evidence="1">
    <location>
        <begin position="249"/>
        <end position="285"/>
    </location>
</feature>
<proteinExistence type="predicted"/>
<evidence type="ECO:0000313" key="3">
    <source>
        <dbReference type="EMBL" id="EPS38882.1"/>
    </source>
</evidence>
<keyword evidence="4" id="KW-1185">Reference proteome</keyword>
<reference evidence="3 4" key="1">
    <citation type="journal article" date="2013" name="PLoS Genet.">
        <title>Genomic mechanisms accounting for the adaptation to parasitism in nematode-trapping fungi.</title>
        <authorList>
            <person name="Meerupati T."/>
            <person name="Andersson K.M."/>
            <person name="Friman E."/>
            <person name="Kumar D."/>
            <person name="Tunlid A."/>
            <person name="Ahren D."/>
        </authorList>
    </citation>
    <scope>NUCLEOTIDE SEQUENCE [LARGE SCALE GENOMIC DNA]</scope>
    <source>
        <strain evidence="3 4">CBS 200.50</strain>
    </source>
</reference>
<protein>
    <submittedName>
        <fullName evidence="3">Uncharacterized protein</fullName>
    </submittedName>
</protein>
<keyword evidence="2" id="KW-0732">Signal</keyword>
<dbReference type="Pfam" id="PF11327">
    <property type="entry name" value="Egh16-like"/>
    <property type="match status" value="1"/>
</dbReference>
<dbReference type="Proteomes" id="UP000015100">
    <property type="component" value="Unassembled WGS sequence"/>
</dbReference>
<evidence type="ECO:0000256" key="2">
    <source>
        <dbReference type="SAM" id="SignalP"/>
    </source>
</evidence>
<gene>
    <name evidence="3" type="ORF">H072_7368</name>
</gene>
<dbReference type="PANTHER" id="PTHR34618">
    <property type="entry name" value="SURFACE PROTEIN MAS1, PUTATIVE-RELATED"/>
    <property type="match status" value="1"/>
</dbReference>
<dbReference type="PANTHER" id="PTHR34618:SF4">
    <property type="entry name" value="CAS1"/>
    <property type="match status" value="1"/>
</dbReference>
<sequence length="285" mass="30783">MHIASAYTVAVLAAVVPEIIAHGLLLMSYGDADPNTGSGQLGLIKGQDRKNIGGVPGRPGYQKDITVFSLPIIPTRDANNKKQSNPPQRTRYNTGCGYSIAYPKGVPIDTLVESKVKFKNIPKVTPGGFLKIDILQVNGDGAGPWVCYLDNAGKAQKPWTRLDMDTKAPYGQVPGVQGLKFLPKSNLTPIEHPFRVFMPANLKCTGSYGGMSDICMVRCQNNAPNGFFGGCIAIQVVNKGRKRSARLELRYDNPTADDEDLSDDSSPKNKSTDAQIADLDVEMNA</sequence>
<dbReference type="AlphaFoldDB" id="S8BUB5"/>
<comment type="caution">
    <text evidence="3">The sequence shown here is derived from an EMBL/GenBank/DDBJ whole genome shotgun (WGS) entry which is preliminary data.</text>
</comment>
<reference evidence="4" key="2">
    <citation type="submission" date="2013-04" db="EMBL/GenBank/DDBJ databases">
        <title>Genomic mechanisms accounting for the adaptation to parasitism in nematode-trapping fungi.</title>
        <authorList>
            <person name="Ahren D.G."/>
        </authorList>
    </citation>
    <scope>NUCLEOTIDE SEQUENCE [LARGE SCALE GENOMIC DNA]</scope>
    <source>
        <strain evidence="4">CBS 200.50</strain>
    </source>
</reference>
<dbReference type="InterPro" id="IPR021476">
    <property type="entry name" value="Egh16-like"/>
</dbReference>
<accession>S8BUB5</accession>
<dbReference type="EMBL" id="AQGS01000522">
    <property type="protein sequence ID" value="EPS38882.1"/>
    <property type="molecule type" value="Genomic_DNA"/>
</dbReference>
<feature type="signal peptide" evidence="2">
    <location>
        <begin position="1"/>
        <end position="21"/>
    </location>
</feature>
<feature type="chain" id="PRO_5004548712" evidence="2">
    <location>
        <begin position="22"/>
        <end position="285"/>
    </location>
</feature>
<evidence type="ECO:0000313" key="4">
    <source>
        <dbReference type="Proteomes" id="UP000015100"/>
    </source>
</evidence>
<dbReference type="HOGENOM" id="CLU_047729_3_2_1"/>
<organism evidence="3 4">
    <name type="scientific">Dactylellina haptotyla (strain CBS 200.50)</name>
    <name type="common">Nematode-trapping fungus</name>
    <name type="synonym">Monacrosporium haptotylum</name>
    <dbReference type="NCBI Taxonomy" id="1284197"/>
    <lineage>
        <taxon>Eukaryota</taxon>
        <taxon>Fungi</taxon>
        <taxon>Dikarya</taxon>
        <taxon>Ascomycota</taxon>
        <taxon>Pezizomycotina</taxon>
        <taxon>Orbiliomycetes</taxon>
        <taxon>Orbiliales</taxon>
        <taxon>Orbiliaceae</taxon>
        <taxon>Dactylellina</taxon>
    </lineage>
</organism>